<organism evidence="1 2">
    <name type="scientific">Izhakiella australiensis</name>
    <dbReference type="NCBI Taxonomy" id="1926881"/>
    <lineage>
        <taxon>Bacteria</taxon>
        <taxon>Pseudomonadati</taxon>
        <taxon>Pseudomonadota</taxon>
        <taxon>Gammaproteobacteria</taxon>
        <taxon>Enterobacterales</taxon>
        <taxon>Erwiniaceae</taxon>
        <taxon>Izhakiella</taxon>
    </lineage>
</organism>
<sequence length="113" mass="13302">MAFNDIEYHAVLKEVEQFVESIRPPVHARNEFDIVFCIKDQTIEIAEERPVWQGKPGEKCLILSARISYVRSQKVWRLFWMRGNMKWELYEEIPTLEAALNAIRADTHGCFFG</sequence>
<evidence type="ECO:0000313" key="2">
    <source>
        <dbReference type="Proteomes" id="UP000190667"/>
    </source>
</evidence>
<dbReference type="OrthoDB" id="1362002at2"/>
<comment type="caution">
    <text evidence="1">The sequence shown here is derived from an EMBL/GenBank/DDBJ whole genome shotgun (WGS) entry which is preliminary data.</text>
</comment>
<dbReference type="STRING" id="1926881.BTJ39_22450"/>
<dbReference type="Pfam" id="PF11225">
    <property type="entry name" value="DUF3024"/>
    <property type="match status" value="1"/>
</dbReference>
<reference evidence="1 2" key="1">
    <citation type="submission" date="2016-12" db="EMBL/GenBank/DDBJ databases">
        <title>Izhakiella australiana sp. nov. of genus Izhakiella isolated from Australian desert.</title>
        <authorList>
            <person name="Ji M."/>
        </authorList>
    </citation>
    <scope>NUCLEOTIDE SEQUENCE [LARGE SCALE GENOMIC DNA]</scope>
    <source>
        <strain evidence="1 2">D4N98</strain>
    </source>
</reference>
<accession>A0A1S8Y9Y1</accession>
<dbReference type="AlphaFoldDB" id="A0A1S8Y9Y1"/>
<dbReference type="Proteomes" id="UP000190667">
    <property type="component" value="Unassembled WGS sequence"/>
</dbReference>
<evidence type="ECO:0008006" key="3">
    <source>
        <dbReference type="Google" id="ProtNLM"/>
    </source>
</evidence>
<proteinExistence type="predicted"/>
<dbReference type="RefSeq" id="WP_078004910.1">
    <property type="nucleotide sequence ID" value="NZ_MRUL01000028.1"/>
</dbReference>
<gene>
    <name evidence="1" type="ORF">BTJ39_22450</name>
</gene>
<dbReference type="EMBL" id="MRUL01000028">
    <property type="protein sequence ID" value="OON35637.1"/>
    <property type="molecule type" value="Genomic_DNA"/>
</dbReference>
<evidence type="ECO:0000313" key="1">
    <source>
        <dbReference type="EMBL" id="OON35637.1"/>
    </source>
</evidence>
<name>A0A1S8Y9Y1_9GAMM</name>
<protein>
    <recommendedName>
        <fullName evidence="3">DUF3024 domain-containing protein</fullName>
    </recommendedName>
</protein>
<dbReference type="InterPro" id="IPR021388">
    <property type="entry name" value="DUF3024"/>
</dbReference>
<keyword evidence="2" id="KW-1185">Reference proteome</keyword>